<feature type="transmembrane region" description="Helical" evidence="8">
    <location>
        <begin position="12"/>
        <end position="34"/>
    </location>
</feature>
<feature type="region of interest" description="Disordered" evidence="7">
    <location>
        <begin position="516"/>
        <end position="548"/>
    </location>
</feature>
<name>A0A895XRY6_9ACTN</name>
<feature type="compositionally biased region" description="Acidic residues" evidence="7">
    <location>
        <begin position="535"/>
        <end position="548"/>
    </location>
</feature>
<keyword evidence="4 8" id="KW-1133">Transmembrane helix</keyword>
<comment type="similarity">
    <text evidence="6">Belongs to the sodium:neurotransmitter symporter (SNF) (TC 2.A.22) family.</text>
</comment>
<dbReference type="Proteomes" id="UP000662939">
    <property type="component" value="Chromosome"/>
</dbReference>
<keyword evidence="5 8" id="KW-0472">Membrane</keyword>
<dbReference type="GO" id="GO:0016020">
    <property type="term" value="C:membrane"/>
    <property type="evidence" value="ECO:0007669"/>
    <property type="project" value="UniProtKB-SubCell"/>
</dbReference>
<evidence type="ECO:0000256" key="5">
    <source>
        <dbReference type="ARBA" id="ARBA00023136"/>
    </source>
</evidence>
<feature type="transmembrane region" description="Helical" evidence="8">
    <location>
        <begin position="405"/>
        <end position="422"/>
    </location>
</feature>
<feature type="transmembrane region" description="Helical" evidence="8">
    <location>
        <begin position="331"/>
        <end position="359"/>
    </location>
</feature>
<dbReference type="PANTHER" id="PTHR42948">
    <property type="entry name" value="TRANSPORTER"/>
    <property type="match status" value="1"/>
</dbReference>
<comment type="subcellular location">
    <subcellularLocation>
        <location evidence="1">Membrane</location>
        <topology evidence="1">Multi-pass membrane protein</topology>
    </subcellularLocation>
</comment>
<evidence type="ECO:0000256" key="6">
    <source>
        <dbReference type="RuleBase" id="RU003732"/>
    </source>
</evidence>
<feature type="transmembrane region" description="Helical" evidence="8">
    <location>
        <begin position="46"/>
        <end position="65"/>
    </location>
</feature>
<feature type="transmembrane region" description="Helical" evidence="8">
    <location>
        <begin position="159"/>
        <end position="180"/>
    </location>
</feature>
<evidence type="ECO:0000256" key="4">
    <source>
        <dbReference type="ARBA" id="ARBA00022989"/>
    </source>
</evidence>
<gene>
    <name evidence="9" type="ORF">JQS30_05080</name>
</gene>
<reference evidence="9" key="1">
    <citation type="submission" date="2021-02" db="EMBL/GenBank/DDBJ databases">
        <title>Natronoglycomyces albus gen. nov., sp. nov, a haloalkaliphilic actinobacterium from a soda solonchak soil.</title>
        <authorList>
            <person name="Sorokin D.Y."/>
            <person name="Khijniak T.V."/>
            <person name="Zakharycheva A.P."/>
            <person name="Boueva O.V."/>
            <person name="Ariskina E.V."/>
            <person name="Hahnke R.L."/>
            <person name="Bunk B."/>
            <person name="Sproer C."/>
            <person name="Schumann P."/>
            <person name="Evtushenko L.I."/>
            <person name="Kublanov I.V."/>
        </authorList>
    </citation>
    <scope>NUCLEOTIDE SEQUENCE</scope>
    <source>
        <strain evidence="9">DSM 106290</strain>
    </source>
</reference>
<dbReference type="InterPro" id="IPR000175">
    <property type="entry name" value="Na/ntran_symport"/>
</dbReference>
<feature type="transmembrane region" description="Helical" evidence="8">
    <location>
        <begin position="371"/>
        <end position="393"/>
    </location>
</feature>
<feature type="transmembrane region" description="Helical" evidence="8">
    <location>
        <begin position="271"/>
        <end position="297"/>
    </location>
</feature>
<dbReference type="NCBIfam" id="NF037979">
    <property type="entry name" value="Na_transp"/>
    <property type="match status" value="1"/>
</dbReference>
<dbReference type="PROSITE" id="PS00610">
    <property type="entry name" value="NA_NEUROTRAN_SYMP_1"/>
    <property type="match status" value="1"/>
</dbReference>
<dbReference type="PROSITE" id="PS50267">
    <property type="entry name" value="NA_NEUROTRAN_SYMP_3"/>
    <property type="match status" value="1"/>
</dbReference>
<dbReference type="AlphaFoldDB" id="A0A895XRY6"/>
<evidence type="ECO:0000313" key="9">
    <source>
        <dbReference type="EMBL" id="QSB06283.1"/>
    </source>
</evidence>
<protein>
    <recommendedName>
        <fullName evidence="6">Transporter</fullName>
    </recommendedName>
</protein>
<organism evidence="9 10">
    <name type="scientific">Natronoglycomyces albus</name>
    <dbReference type="NCBI Taxonomy" id="2811108"/>
    <lineage>
        <taxon>Bacteria</taxon>
        <taxon>Bacillati</taxon>
        <taxon>Actinomycetota</taxon>
        <taxon>Actinomycetes</taxon>
        <taxon>Glycomycetales</taxon>
        <taxon>Glycomycetaceae</taxon>
        <taxon>Natronoglycomyces</taxon>
    </lineage>
</organism>
<feature type="transmembrane region" description="Helical" evidence="8">
    <location>
        <begin position="234"/>
        <end position="259"/>
    </location>
</feature>
<keyword evidence="2 6" id="KW-0813">Transport</keyword>
<feature type="transmembrane region" description="Helical" evidence="8">
    <location>
        <begin position="92"/>
        <end position="115"/>
    </location>
</feature>
<keyword evidence="3 6" id="KW-0812">Transmembrane</keyword>
<feature type="transmembrane region" description="Helical" evidence="8">
    <location>
        <begin position="481"/>
        <end position="501"/>
    </location>
</feature>
<dbReference type="KEGG" id="nav:JQS30_05080"/>
<feature type="transmembrane region" description="Helical" evidence="8">
    <location>
        <begin position="442"/>
        <end position="461"/>
    </location>
</feature>
<evidence type="ECO:0000256" key="1">
    <source>
        <dbReference type="ARBA" id="ARBA00004141"/>
    </source>
</evidence>
<dbReference type="CDD" id="cd10334">
    <property type="entry name" value="SLC6sbd_u1"/>
    <property type="match status" value="1"/>
</dbReference>
<evidence type="ECO:0000256" key="2">
    <source>
        <dbReference type="ARBA" id="ARBA00022448"/>
    </source>
</evidence>
<proteinExistence type="inferred from homology"/>
<dbReference type="SUPFAM" id="SSF161070">
    <property type="entry name" value="SNF-like"/>
    <property type="match status" value="1"/>
</dbReference>
<keyword evidence="10" id="KW-1185">Reference proteome</keyword>
<evidence type="ECO:0000256" key="8">
    <source>
        <dbReference type="SAM" id="Phobius"/>
    </source>
</evidence>
<keyword evidence="6" id="KW-0769">Symport</keyword>
<evidence type="ECO:0000256" key="7">
    <source>
        <dbReference type="SAM" id="MobiDB-lite"/>
    </source>
</evidence>
<dbReference type="Pfam" id="PF00209">
    <property type="entry name" value="SNF"/>
    <property type="match status" value="1"/>
</dbReference>
<dbReference type="EMBL" id="CP070496">
    <property type="protein sequence ID" value="QSB06283.1"/>
    <property type="molecule type" value="Genomic_DNA"/>
</dbReference>
<dbReference type="InterPro" id="IPR037272">
    <property type="entry name" value="SNS_sf"/>
</dbReference>
<sequence length="548" mass="59178">MTGEKMLKQREHWGTRAGFILAAAGSAIGLGNIWRFPYVAYENGGGAFLLPYLIALLTAGIPLLLMEYSLGHRSKASAPIAYRRLFKAAEGIGWWQVGVAVVLAAYYSVIIGWAARYAGFSITQTWADNPDGTEDFFFNRVLQISEGYWDFAWTENGTWVGGVGWPLVGIWVIVFIALFAGVRRGIEMVNRIAIPLLVVLFGILVVRAVTLEGSGAGLNAFFTPDFGALTNPTVWIAAYAQIFFSLSIGFGIMIAYASYLRRKSDLTGSALTVGFANSSFELLAGIGVFAILGYMAFQSGTPVDEQVTGSIGLAFVAFPEIVSALPWGSAFFGFLFFACLVLAGLSSLISIVQVPVAAAQDRLGWSRQKSVITIVGGIGAAAVLFMPMTNGLYVLDAADGAIENFGIALAALVSIIAVAWIARKLPQLRDHANRWSSIKLGWAWMISLGLITPLFLMYMLFQATRERFGIVANREEGWELLRFGFIIAFGLIAFAIVMTILSRFIKLPEGMEDDATGNDHDLNGDADTASVSAGGDDEDSNDTSEEAK</sequence>
<evidence type="ECO:0000313" key="10">
    <source>
        <dbReference type="Proteomes" id="UP000662939"/>
    </source>
</evidence>
<accession>A0A895XRY6</accession>
<dbReference type="PRINTS" id="PR00176">
    <property type="entry name" value="NANEUSMPORT"/>
</dbReference>
<dbReference type="PANTHER" id="PTHR42948:SF1">
    <property type="entry name" value="TRANSPORTER"/>
    <property type="match status" value="1"/>
</dbReference>
<dbReference type="GO" id="GO:0015293">
    <property type="term" value="F:symporter activity"/>
    <property type="evidence" value="ECO:0007669"/>
    <property type="project" value="UniProtKB-KW"/>
</dbReference>
<evidence type="ECO:0000256" key="3">
    <source>
        <dbReference type="ARBA" id="ARBA00022692"/>
    </source>
</evidence>
<feature type="transmembrane region" description="Helical" evidence="8">
    <location>
        <begin position="192"/>
        <end position="214"/>
    </location>
</feature>